<feature type="compositionally biased region" description="Basic residues" evidence="1">
    <location>
        <begin position="601"/>
        <end position="664"/>
    </location>
</feature>
<dbReference type="InterPro" id="IPR056852">
    <property type="entry name" value="AK17A/B"/>
</dbReference>
<proteinExistence type="predicted"/>
<dbReference type="Pfam" id="PF25015">
    <property type="entry name" value="RBD_AKAP-17A"/>
    <property type="match status" value="1"/>
</dbReference>
<accession>A0A6P4FFD4</accession>
<evidence type="ECO:0000313" key="4">
    <source>
        <dbReference type="RefSeq" id="XP_016989105.1"/>
    </source>
</evidence>
<dbReference type="CTD" id="40699"/>
<dbReference type="PANTHER" id="PTHR12484">
    <property type="entry name" value="B-LYMPHOCYTE ANTIGEN-RELATED"/>
    <property type="match status" value="1"/>
</dbReference>
<dbReference type="Proteomes" id="UP001652680">
    <property type="component" value="Unassembled WGS sequence"/>
</dbReference>
<protein>
    <submittedName>
        <fullName evidence="4">A-kinase anchor protein 17A isoform X1</fullName>
    </submittedName>
</protein>
<dbReference type="OrthoDB" id="1918237at2759"/>
<feature type="region of interest" description="Disordered" evidence="1">
    <location>
        <begin position="430"/>
        <end position="473"/>
    </location>
</feature>
<keyword evidence="3" id="KW-1185">Reference proteome</keyword>
<reference evidence="2" key="3">
    <citation type="submission" date="2025-05" db="UniProtKB">
        <authorList>
            <consortium name="EnsemblMetazoa"/>
        </authorList>
    </citation>
    <scope>IDENTIFICATION</scope>
</reference>
<feature type="compositionally biased region" description="Basic and acidic residues" evidence="1">
    <location>
        <begin position="719"/>
        <end position="744"/>
    </location>
</feature>
<evidence type="ECO:0000256" key="1">
    <source>
        <dbReference type="SAM" id="MobiDB-lite"/>
    </source>
</evidence>
<name>A0A6P4FFD4_DRORH</name>
<dbReference type="GeneID" id="108051489"/>
<feature type="region of interest" description="Disordered" evidence="1">
    <location>
        <begin position="536"/>
        <end position="783"/>
    </location>
</feature>
<evidence type="ECO:0000313" key="3">
    <source>
        <dbReference type="Proteomes" id="UP001652680"/>
    </source>
</evidence>
<feature type="compositionally biased region" description="Basic and acidic residues" evidence="1">
    <location>
        <begin position="702"/>
        <end position="712"/>
    </location>
</feature>
<organism evidence="4">
    <name type="scientific">Drosophila rhopaloa</name>
    <name type="common">Fruit fly</name>
    <dbReference type="NCBI Taxonomy" id="1041015"/>
    <lineage>
        <taxon>Eukaryota</taxon>
        <taxon>Metazoa</taxon>
        <taxon>Ecdysozoa</taxon>
        <taxon>Arthropoda</taxon>
        <taxon>Hexapoda</taxon>
        <taxon>Insecta</taxon>
        <taxon>Pterygota</taxon>
        <taxon>Neoptera</taxon>
        <taxon>Endopterygota</taxon>
        <taxon>Diptera</taxon>
        <taxon>Brachycera</taxon>
        <taxon>Muscomorpha</taxon>
        <taxon>Ephydroidea</taxon>
        <taxon>Drosophilidae</taxon>
        <taxon>Drosophila</taxon>
        <taxon>Sophophora</taxon>
    </lineage>
</organism>
<dbReference type="PANTHER" id="PTHR12484:SF4">
    <property type="entry name" value="A-KINASE ANCHOR PROTEIN 17A"/>
    <property type="match status" value="1"/>
</dbReference>
<dbReference type="RefSeq" id="XP_016989105.1">
    <property type="nucleotide sequence ID" value="XM_017133616.1"/>
</dbReference>
<gene>
    <name evidence="4" type="primary">LOC108051489</name>
    <name evidence="2" type="synonym">108051489</name>
</gene>
<feature type="region of interest" description="Disordered" evidence="1">
    <location>
        <begin position="287"/>
        <end position="332"/>
    </location>
</feature>
<dbReference type="EnsemblMetazoa" id="XM_017133616.2">
    <property type="protein sequence ID" value="XP_016989105.1"/>
    <property type="gene ID" value="LOC108051489"/>
</dbReference>
<reference evidence="3" key="1">
    <citation type="journal article" date="2021" name="Elife">
        <title>Highly contiguous assemblies of 101 drosophilid genomes.</title>
        <authorList>
            <person name="Kim B.Y."/>
            <person name="Wang J.R."/>
            <person name="Miller D.E."/>
            <person name="Barmina O."/>
            <person name="Delaney E."/>
            <person name="Thompson A."/>
            <person name="Comeault A.A."/>
            <person name="Peede D."/>
            <person name="D'Agostino E.R."/>
            <person name="Pelaez J."/>
            <person name="Aguilar J.M."/>
            <person name="Haji D."/>
            <person name="Matsunaga T."/>
            <person name="Armstrong E.E."/>
            <person name="Zych M."/>
            <person name="Ogawa Y."/>
            <person name="Stamenkovic-Radak M."/>
            <person name="Jelic M."/>
            <person name="Veselinovic M.S."/>
            <person name="Tanaskovic M."/>
            <person name="Eric P."/>
            <person name="Gao J.J."/>
            <person name="Katoh T.K."/>
            <person name="Toda M.J."/>
            <person name="Watabe H."/>
            <person name="Watada M."/>
            <person name="Davis J.S."/>
            <person name="Moyle L.C."/>
            <person name="Manoli G."/>
            <person name="Bertolini E."/>
            <person name="Kostal V."/>
            <person name="Hawley R.S."/>
            <person name="Takahashi A."/>
            <person name="Jones C.D."/>
            <person name="Price D.K."/>
            <person name="Whiteman N."/>
            <person name="Kopp A."/>
            <person name="Matute D.R."/>
            <person name="Petrov D.A."/>
        </authorList>
    </citation>
    <scope>NUCLEOTIDE SEQUENCE [LARGE SCALE GENOMIC DNA]</scope>
</reference>
<feature type="compositionally biased region" description="Basic residues" evidence="1">
    <location>
        <begin position="671"/>
        <end position="701"/>
    </location>
</feature>
<sequence>MTNIQSIENVVDCTPLYLPHSLYLKPVAKMQISVSLPSIKSGKSVSNLEIMDKLGAELKPDKFLLLKVSKSTVNTIRLEAELDERKRLRPAIQRLDGISLRISGFSESFRVRCTEHKDEFPTRHDWDSYFRDARNMDEMKAGERPDTIHLSHLPMRWFCPRHSEHEEHVKPSESIFKRIFEKYGRVRMVDIPICDPYRKSMQADINGMRTFSFEQDVLFEAYVQFEEYSSFVRAMDEFRGTKLVRKFVDKTQAINICVNFDKQKHLSDSHVQRRERMRKKCIAKAQAEDEEREKLKKQQEEQLERERQKQEELKISEAEKQREREEKRKEKHLKKIQERGQVEISQKIRIEERKLMIAQRKLESIRTLEKLFERIQMKQKDKNRRAKQDEVKDIQRGRLVEKYKAATEKLVCDQRKIVQDIKSNTPLMGLLKSKSKNSTAPTDASSDDDGMASKRHKMGNGLADSTAAKSGDGNSTLNPLKAVAAMAAGAVPGAGPYSAEAASEWMQSLSMFGYGLPGVFPGALYRPPAPFPVSSNYRGFAPRPRGRGRGRGIGIRGSRSGYDSYYNSKHDRYDDEGDNSYYHKSSRGRNRSRSSSSYSRSRSRSRGRRIVCRSRRSKSRSRSHYRKSSYSSRSRRSHSRSSRSRSKTPSQRRNRKLASTRRSRSTSYSRSRSHSRRRSSSRRDHRSRHRSSRSRSKSRSHTPKDVKLETDKLVASAEKIQRTIEQHTKDRMREEEREIKENFRHPRTNSNNSNHMDAQPEEETVERRGSISKRSSRRNSLTA</sequence>
<reference evidence="4" key="2">
    <citation type="submission" date="2025-04" db="UniProtKB">
        <authorList>
            <consortium name="RefSeq"/>
        </authorList>
    </citation>
    <scope>IDENTIFICATION</scope>
</reference>
<dbReference type="CDD" id="cd12264">
    <property type="entry name" value="RRM_AKAP17A"/>
    <property type="match status" value="1"/>
</dbReference>
<dbReference type="AlphaFoldDB" id="A0A6P4FFD4"/>
<evidence type="ECO:0000313" key="2">
    <source>
        <dbReference type="EnsemblMetazoa" id="XP_016989105.1"/>
    </source>
</evidence>
<feature type="compositionally biased region" description="Basic and acidic residues" evidence="1">
    <location>
        <begin position="292"/>
        <end position="328"/>
    </location>
</feature>